<feature type="transmembrane region" description="Helical" evidence="2">
    <location>
        <begin position="160"/>
        <end position="178"/>
    </location>
</feature>
<dbReference type="PANTHER" id="PTHR14969:SF13">
    <property type="entry name" value="AT30094P"/>
    <property type="match status" value="1"/>
</dbReference>
<feature type="transmembrane region" description="Helical" evidence="2">
    <location>
        <begin position="87"/>
        <end position="104"/>
    </location>
</feature>
<sequence>MTGPAAPRRAPLRRGGDALLGVSGALVLVLAALPVERTHVGAAEAAVFRAVNGVDALPFLLVWPFMQLGNFLVVPASALVAALLRRWRLAAGLLLAGAGTYLAAKGVKDVVVRGRPAGLLEDTVLRGAAAQGRGFVSGHAAVVAAVLTVAWPWLGRRARVAGVVLATVVCLARVWTGAHLPLDVVGGAGLGLLVGGVVLLVVGRPSPCRSRAAVLEWSGSQDPTISGSPDDQHRPASRPRHRPPAPGGGS</sequence>
<protein>
    <submittedName>
        <fullName evidence="4">Undecaprenyl-diphosphatase</fullName>
    </submittedName>
</protein>
<feature type="region of interest" description="Disordered" evidence="1">
    <location>
        <begin position="219"/>
        <end position="250"/>
    </location>
</feature>
<evidence type="ECO:0000313" key="4">
    <source>
        <dbReference type="EMBL" id="SNR82782.1"/>
    </source>
</evidence>
<dbReference type="RefSeq" id="WP_089401969.1">
    <property type="nucleotide sequence ID" value="NZ_FZOH01000001.1"/>
</dbReference>
<dbReference type="PANTHER" id="PTHR14969">
    <property type="entry name" value="SPHINGOSINE-1-PHOSPHATE PHOSPHOHYDROLASE"/>
    <property type="match status" value="1"/>
</dbReference>
<dbReference type="OrthoDB" id="5197656at2"/>
<proteinExistence type="predicted"/>
<keyword evidence="2" id="KW-1133">Transmembrane helix</keyword>
<keyword evidence="2" id="KW-0812">Transmembrane</keyword>
<evidence type="ECO:0000313" key="5">
    <source>
        <dbReference type="Proteomes" id="UP000198386"/>
    </source>
</evidence>
<organism evidence="4 5">
    <name type="scientific">Geodermatophilus saharensis</name>
    <dbReference type="NCBI Taxonomy" id="1137994"/>
    <lineage>
        <taxon>Bacteria</taxon>
        <taxon>Bacillati</taxon>
        <taxon>Actinomycetota</taxon>
        <taxon>Actinomycetes</taxon>
        <taxon>Geodermatophilales</taxon>
        <taxon>Geodermatophilaceae</taxon>
        <taxon>Geodermatophilus</taxon>
    </lineage>
</organism>
<dbReference type="InterPro" id="IPR000326">
    <property type="entry name" value="PAP2/HPO"/>
</dbReference>
<dbReference type="Pfam" id="PF01569">
    <property type="entry name" value="PAP2"/>
    <property type="match status" value="1"/>
</dbReference>
<evidence type="ECO:0000256" key="2">
    <source>
        <dbReference type="SAM" id="Phobius"/>
    </source>
</evidence>
<dbReference type="SMART" id="SM00014">
    <property type="entry name" value="acidPPc"/>
    <property type="match status" value="1"/>
</dbReference>
<feature type="domain" description="Phosphatidic acid phosphatase type 2/haloperoxidase" evidence="3">
    <location>
        <begin position="91"/>
        <end position="199"/>
    </location>
</feature>
<evidence type="ECO:0000259" key="3">
    <source>
        <dbReference type="SMART" id="SM00014"/>
    </source>
</evidence>
<feature type="transmembrane region" description="Helical" evidence="2">
    <location>
        <begin position="134"/>
        <end position="153"/>
    </location>
</feature>
<dbReference type="EMBL" id="FZOH01000001">
    <property type="protein sequence ID" value="SNR82782.1"/>
    <property type="molecule type" value="Genomic_DNA"/>
</dbReference>
<feature type="transmembrane region" description="Helical" evidence="2">
    <location>
        <begin position="184"/>
        <end position="202"/>
    </location>
</feature>
<dbReference type="Proteomes" id="UP000198386">
    <property type="component" value="Unassembled WGS sequence"/>
</dbReference>
<dbReference type="AlphaFoldDB" id="A0A238ZI09"/>
<gene>
    <name evidence="4" type="ORF">SAMN04488107_0092</name>
</gene>
<dbReference type="InterPro" id="IPR036938">
    <property type="entry name" value="PAP2/HPO_sf"/>
</dbReference>
<evidence type="ECO:0000256" key="1">
    <source>
        <dbReference type="SAM" id="MobiDB-lite"/>
    </source>
</evidence>
<accession>A0A238ZI09</accession>
<feature type="compositionally biased region" description="Polar residues" evidence="1">
    <location>
        <begin position="219"/>
        <end position="229"/>
    </location>
</feature>
<keyword evidence="2" id="KW-0472">Membrane</keyword>
<dbReference type="Gene3D" id="1.20.144.10">
    <property type="entry name" value="Phosphatidic acid phosphatase type 2/haloperoxidase"/>
    <property type="match status" value="1"/>
</dbReference>
<reference evidence="5" key="1">
    <citation type="submission" date="2017-06" db="EMBL/GenBank/DDBJ databases">
        <authorList>
            <person name="Varghese N."/>
            <person name="Submissions S."/>
        </authorList>
    </citation>
    <scope>NUCLEOTIDE SEQUENCE [LARGE SCALE GENOMIC DNA]</scope>
    <source>
        <strain evidence="5">DSM 45423</strain>
    </source>
</reference>
<name>A0A238ZI09_9ACTN</name>
<feature type="transmembrane region" description="Helical" evidence="2">
    <location>
        <begin position="61"/>
        <end position="80"/>
    </location>
</feature>
<keyword evidence="5" id="KW-1185">Reference proteome</keyword>
<dbReference type="SUPFAM" id="SSF48317">
    <property type="entry name" value="Acid phosphatase/Vanadium-dependent haloperoxidase"/>
    <property type="match status" value="1"/>
</dbReference>